<dbReference type="EC" id="2.4.-.-" evidence="4"/>
<dbReference type="AlphaFoldDB" id="A0A4Q1U5M4"/>
<keyword evidence="4" id="KW-0808">Transferase</keyword>
<dbReference type="Proteomes" id="UP000290475">
    <property type="component" value="Unassembled WGS sequence"/>
</dbReference>
<evidence type="ECO:0000259" key="2">
    <source>
        <dbReference type="Pfam" id="PF13439"/>
    </source>
</evidence>
<dbReference type="PANTHER" id="PTHR45947">
    <property type="entry name" value="SULFOQUINOVOSYL TRANSFERASE SQD2"/>
    <property type="match status" value="1"/>
</dbReference>
<reference evidence="3 5" key="1">
    <citation type="submission" date="2017-01" db="EMBL/GenBank/DDBJ databases">
        <title>Lactobacillus chiayiensis sp. nov., a lactic acid bacterium isolated from compost.</title>
        <authorList>
            <person name="Huang C.-H."/>
        </authorList>
    </citation>
    <scope>NUCLEOTIDE SEQUENCE [LARGE SCALE GENOMIC DNA]</scope>
    <source>
        <strain evidence="3">Chh01</strain>
        <strain evidence="5">chh01</strain>
    </source>
</reference>
<dbReference type="Proteomes" id="UP001164790">
    <property type="component" value="Chromosome"/>
</dbReference>
<dbReference type="GO" id="GO:0016757">
    <property type="term" value="F:glycosyltransferase activity"/>
    <property type="evidence" value="ECO:0007669"/>
    <property type="project" value="UniProtKB-KW"/>
</dbReference>
<dbReference type="EMBL" id="CP107523">
    <property type="protein sequence ID" value="UYN55709.1"/>
    <property type="molecule type" value="Genomic_DNA"/>
</dbReference>
<dbReference type="InterPro" id="IPR050194">
    <property type="entry name" value="Glycosyltransferase_grp1"/>
</dbReference>
<protein>
    <submittedName>
        <fullName evidence="4">Glycosyltransferase</fullName>
        <ecNumber evidence="4">2.4.-.-</ecNumber>
    </submittedName>
</protein>
<feature type="domain" description="Glycosyltransferase subfamily 4-like N-terminal" evidence="2">
    <location>
        <begin position="13"/>
        <end position="135"/>
    </location>
</feature>
<dbReference type="PANTHER" id="PTHR45947:SF3">
    <property type="entry name" value="SULFOQUINOVOSYL TRANSFERASE SQD2"/>
    <property type="match status" value="1"/>
</dbReference>
<dbReference type="Pfam" id="PF00534">
    <property type="entry name" value="Glycos_transf_1"/>
    <property type="match status" value="1"/>
</dbReference>
<dbReference type="EMBL" id="MSSM01000011">
    <property type="protein sequence ID" value="RXT26884.1"/>
    <property type="molecule type" value="Genomic_DNA"/>
</dbReference>
<keyword evidence="6" id="KW-1185">Reference proteome</keyword>
<dbReference type="SUPFAM" id="SSF53756">
    <property type="entry name" value="UDP-Glycosyltransferase/glycogen phosphorylase"/>
    <property type="match status" value="1"/>
</dbReference>
<reference evidence="4" key="2">
    <citation type="submission" date="2022-10" db="EMBL/GenBank/DDBJ databases">
        <title>Comparative genomic analysis and in-vitro probiotic properties of the potential probiotic L. chiayiensis AACE 3.</title>
        <authorList>
            <person name="Kang X."/>
        </authorList>
    </citation>
    <scope>NUCLEOTIDE SEQUENCE</scope>
    <source>
        <strain evidence="4">AACE 3</strain>
    </source>
</reference>
<accession>A0A4Q1U5M4</accession>
<dbReference type="RefSeq" id="WP_129301600.1">
    <property type="nucleotide sequence ID" value="NZ_CP107523.1"/>
</dbReference>
<evidence type="ECO:0000313" key="5">
    <source>
        <dbReference type="Proteomes" id="UP000290475"/>
    </source>
</evidence>
<sequence length="382" mass="43430">MKVLLVGDFQYGSGMTVYMMNTYKQLSKQGVIVECLSYSGKHDFEKETAALGWPMHYVTRVGKNPIKHWNDWVRFCKKQKNAYDIIHFNYSSSWNFLPVVCAHRFTKAKLVVQSHNTDYSKPIKPRYFRAVLNIANKTGKHIFSRISDLKLGVSDESLKWMFGSDQGGIVLKNGIDLSKFSFSENWRSLLRQSIKVNRTTWVIGVVGVLTERKNPFFSLKIFEALHAMHSDSHLVIIGSGNLRNALQQEVHKKDLEKSVSFISHTNIINEWYAAFDVLIFPSLFEGFGFVPLEAQVSGLRVIASDQIPSDVMLTNSITELTLDDPETWVKNIISYLDELPLERKAVGDRNTKMIDNAGYSIESSAATLQQLFKGLLMREGSV</sequence>
<dbReference type="Pfam" id="PF13439">
    <property type="entry name" value="Glyco_transf_4"/>
    <property type="match status" value="1"/>
</dbReference>
<dbReference type="InterPro" id="IPR001296">
    <property type="entry name" value="Glyco_trans_1"/>
</dbReference>
<evidence type="ECO:0000313" key="4">
    <source>
        <dbReference type="EMBL" id="UYN55709.1"/>
    </source>
</evidence>
<organism evidence="3 5">
    <name type="scientific">Lacticaseibacillus chiayiensis</name>
    <dbReference type="NCBI Taxonomy" id="2100821"/>
    <lineage>
        <taxon>Bacteria</taxon>
        <taxon>Bacillati</taxon>
        <taxon>Bacillota</taxon>
        <taxon>Bacilli</taxon>
        <taxon>Lactobacillales</taxon>
        <taxon>Lactobacillaceae</taxon>
        <taxon>Lacticaseibacillus</taxon>
    </lineage>
</organism>
<evidence type="ECO:0000313" key="6">
    <source>
        <dbReference type="Proteomes" id="UP001164790"/>
    </source>
</evidence>
<evidence type="ECO:0000313" key="3">
    <source>
        <dbReference type="EMBL" id="RXT26884.1"/>
    </source>
</evidence>
<dbReference type="Gene3D" id="3.40.50.2000">
    <property type="entry name" value="Glycogen Phosphorylase B"/>
    <property type="match status" value="2"/>
</dbReference>
<feature type="domain" description="Glycosyl transferase family 1" evidence="1">
    <location>
        <begin position="190"/>
        <end position="340"/>
    </location>
</feature>
<evidence type="ECO:0000259" key="1">
    <source>
        <dbReference type="Pfam" id="PF00534"/>
    </source>
</evidence>
<keyword evidence="4" id="KW-0328">Glycosyltransferase</keyword>
<gene>
    <name evidence="3" type="ORF">BVJ53_05905</name>
    <name evidence="4" type="ORF">OFW50_09460</name>
</gene>
<name>A0A4Q1U5M4_9LACO</name>
<dbReference type="InterPro" id="IPR028098">
    <property type="entry name" value="Glyco_trans_4-like_N"/>
</dbReference>
<proteinExistence type="predicted"/>